<accession>G5Q1F9</accession>
<organism evidence="1 2">
    <name type="scientific">Salmonella enterica subsp. enterica serovar Montevideo str. S5-403</name>
    <dbReference type="NCBI Taxonomy" id="913242"/>
    <lineage>
        <taxon>Bacteria</taxon>
        <taxon>Pseudomonadati</taxon>
        <taxon>Pseudomonadota</taxon>
        <taxon>Gammaproteobacteria</taxon>
        <taxon>Enterobacterales</taxon>
        <taxon>Enterobacteriaceae</taxon>
        <taxon>Salmonella</taxon>
    </lineage>
</organism>
<dbReference type="AlphaFoldDB" id="G5Q1F9"/>
<protein>
    <submittedName>
        <fullName evidence="1">Uncharacterized protein</fullName>
    </submittedName>
</protein>
<dbReference type="PATRIC" id="fig|913242.3.peg.1498"/>
<dbReference type="Proteomes" id="UP000003221">
    <property type="component" value="Unassembled WGS sequence"/>
</dbReference>
<comment type="caution">
    <text evidence="1">The sequence shown here is derived from an EMBL/GenBank/DDBJ whole genome shotgun (WGS) entry which is preliminary data.</text>
</comment>
<evidence type="ECO:0000313" key="1">
    <source>
        <dbReference type="EMBL" id="EHC80421.1"/>
    </source>
</evidence>
<proteinExistence type="predicted"/>
<name>G5Q1F9_SALMO</name>
<evidence type="ECO:0000313" key="2">
    <source>
        <dbReference type="Proteomes" id="UP000003221"/>
    </source>
</evidence>
<reference evidence="1 2" key="1">
    <citation type="journal article" date="2011" name="BMC Genomics">
        <title>Genome sequencing reveals diversification of virulence factor content and possible host adaptation in distinct subpopulations of Salmonella enterica.</title>
        <authorList>
            <person name="den Bakker H.C."/>
            <person name="Moreno Switt A.I."/>
            <person name="Govoni G."/>
            <person name="Cummings C.A."/>
            <person name="Ranieri M.L."/>
            <person name="Degoricija L."/>
            <person name="Hoelzer K."/>
            <person name="Rodriguez-Rivera L.D."/>
            <person name="Brown S."/>
            <person name="Bolchacova E."/>
            <person name="Furtado M.R."/>
            <person name="Wiedmann M."/>
        </authorList>
    </citation>
    <scope>NUCLEOTIDE SEQUENCE [LARGE SCALE GENOMIC DNA]</scope>
    <source>
        <strain evidence="1 2">S5-403</strain>
    </source>
</reference>
<sequence length="39" mass="4287">MLLQMSLSIHPDEYSRSGYFPDSGTAHEISPAYQSAAID</sequence>
<dbReference type="EMBL" id="AFCS01000415">
    <property type="protein sequence ID" value="EHC80421.1"/>
    <property type="molecule type" value="Genomic_DNA"/>
</dbReference>
<gene>
    <name evidence="1" type="ORF">LTSEMON_1682</name>
</gene>